<proteinExistence type="predicted"/>
<dbReference type="PANTHER" id="PTHR39335:SF1">
    <property type="entry name" value="BLL4220 PROTEIN"/>
    <property type="match status" value="1"/>
</dbReference>
<evidence type="ECO:0000256" key="1">
    <source>
        <dbReference type="SAM" id="SignalP"/>
    </source>
</evidence>
<comment type="caution">
    <text evidence="2">The sequence shown here is derived from an EMBL/GenBank/DDBJ whole genome shotgun (WGS) entry which is preliminary data.</text>
</comment>
<dbReference type="PROSITE" id="PS51257">
    <property type="entry name" value="PROKAR_LIPOPROTEIN"/>
    <property type="match status" value="1"/>
</dbReference>
<dbReference type="AlphaFoldDB" id="A0A840PW36"/>
<dbReference type="RefSeq" id="WP_185056894.1">
    <property type="nucleotide sequence ID" value="NZ_BAABIX010000043.1"/>
</dbReference>
<evidence type="ECO:0000313" key="2">
    <source>
        <dbReference type="EMBL" id="MBB5140095.1"/>
    </source>
</evidence>
<keyword evidence="1" id="KW-0732">Signal</keyword>
<feature type="chain" id="PRO_5039679611" evidence="1">
    <location>
        <begin position="25"/>
        <end position="175"/>
    </location>
</feature>
<organism evidence="2 3">
    <name type="scientific">Thermocatellispora tengchongensis</name>
    <dbReference type="NCBI Taxonomy" id="1073253"/>
    <lineage>
        <taxon>Bacteria</taxon>
        <taxon>Bacillati</taxon>
        <taxon>Actinomycetota</taxon>
        <taxon>Actinomycetes</taxon>
        <taxon>Streptosporangiales</taxon>
        <taxon>Streptosporangiaceae</taxon>
        <taxon>Thermocatellispora</taxon>
    </lineage>
</organism>
<dbReference type="EMBL" id="JACHGN010000036">
    <property type="protein sequence ID" value="MBB5140095.1"/>
    <property type="molecule type" value="Genomic_DNA"/>
</dbReference>
<dbReference type="Pfam" id="PF03640">
    <property type="entry name" value="Lipoprotein_15"/>
    <property type="match status" value="2"/>
</dbReference>
<protein>
    <submittedName>
        <fullName evidence="2">Putative lipoprotein with Yx(FWY)xxD motif</fullName>
    </submittedName>
</protein>
<dbReference type="GO" id="GO:0043448">
    <property type="term" value="P:alkane catabolic process"/>
    <property type="evidence" value="ECO:0007669"/>
    <property type="project" value="TreeGrafter"/>
</dbReference>
<dbReference type="Proteomes" id="UP000578449">
    <property type="component" value="Unassembled WGS sequence"/>
</dbReference>
<sequence length="175" mass="18509">MTSRRRRAAALLLGMAALTCGCGAAEAETPRAAAGAHLGEHAGDGHHHAVPHLLNATDSPTVGAIVTDVKGFTLYRYDKDTAIPPATRCTDRCTDKWQPLLADRHMHGHGVHPELVGKVRRPDGSWQATLAGHPLYRYRGDTNPGDINGHGLGGEWYAVTPSGLKAPSAPGDTTN</sequence>
<dbReference type="InterPro" id="IPR005297">
    <property type="entry name" value="Lipoprotein_repeat"/>
</dbReference>
<name>A0A840PW36_9ACTN</name>
<reference evidence="2 3" key="1">
    <citation type="submission" date="2020-08" db="EMBL/GenBank/DDBJ databases">
        <title>Genomic Encyclopedia of Type Strains, Phase IV (KMG-IV): sequencing the most valuable type-strain genomes for metagenomic binning, comparative biology and taxonomic classification.</title>
        <authorList>
            <person name="Goeker M."/>
        </authorList>
    </citation>
    <scope>NUCLEOTIDE SEQUENCE [LARGE SCALE GENOMIC DNA]</scope>
    <source>
        <strain evidence="2 3">DSM 45615</strain>
    </source>
</reference>
<gene>
    <name evidence="2" type="ORF">HNP84_009860</name>
</gene>
<keyword evidence="3" id="KW-1185">Reference proteome</keyword>
<keyword evidence="2" id="KW-0449">Lipoprotein</keyword>
<evidence type="ECO:0000313" key="3">
    <source>
        <dbReference type="Proteomes" id="UP000578449"/>
    </source>
</evidence>
<feature type="signal peptide" evidence="1">
    <location>
        <begin position="1"/>
        <end position="24"/>
    </location>
</feature>
<dbReference type="PANTHER" id="PTHR39335">
    <property type="entry name" value="BLL4220 PROTEIN"/>
    <property type="match status" value="1"/>
</dbReference>
<accession>A0A840PW36</accession>